<dbReference type="InterPro" id="IPR005467">
    <property type="entry name" value="His_kinase_dom"/>
</dbReference>
<sequence length="552" mass="60174">MHAGDPQIDRLPSCDTAFQTTAARDGDALLDHIACAFAACASSSIRTTTRQVLRDLAAACRAECALILRHDDSQRYGLVSSTSEDDLPSGDWIRRVLENGGDEFFELTDWQKSGATVYAQRFDGRDTLVLRWREKPAGNFLQDFLSLTRRIGKLIAAAMKRENAAEERRILLRRLSESQKLDVAGTTAVAMAHNLNNVLAAMLGQTEVALDALRNQPRGYNAVMAIRNASERAAELIESILGFGQRDITSAPISMSRLTNETLELLRPAIPERITITFEDRGDEERVHGRATELQQVILNLLRNGMQAIPDRGRIVLRIEVREGHGRLAMQIGALEERPYLVVEVKDTGVGIDPASHATIFRPFHTTRPAGTGLGLSTVADIVSDHNGAIRIVDPPEGGTTFEVWLPISREIEGRPALENGTGQPVLIVARDAVRERFEDIVAALNYEPEGYASIDAALGAIAYDPLRPCAIMLCTERADLDGCIVMAERFRSLPGALPLTILMPGRMSATPLGQIAGRPMWLAGSENNSAIAACMRLMADAAVLTPQGATK</sequence>
<dbReference type="EMBL" id="CP014691">
    <property type="protein sequence ID" value="AQS86742.1"/>
    <property type="molecule type" value="Genomic_DNA"/>
</dbReference>
<dbReference type="SMART" id="SM00387">
    <property type="entry name" value="HATPase_c"/>
    <property type="match status" value="1"/>
</dbReference>
<dbReference type="GO" id="GO:0000155">
    <property type="term" value="F:phosphorelay sensor kinase activity"/>
    <property type="evidence" value="ECO:0007669"/>
    <property type="project" value="InterPro"/>
</dbReference>
<dbReference type="AlphaFoldDB" id="A0A1U9KLS3"/>
<dbReference type="SUPFAM" id="SSF55874">
    <property type="entry name" value="ATPase domain of HSP90 chaperone/DNA topoisomerase II/histidine kinase"/>
    <property type="match status" value="1"/>
</dbReference>
<dbReference type="KEGG" id="nch:A0U93_00875"/>
<dbReference type="InterPro" id="IPR003661">
    <property type="entry name" value="HisK_dim/P_dom"/>
</dbReference>
<dbReference type="Gene3D" id="3.30.565.10">
    <property type="entry name" value="Histidine kinase-like ATPase, C-terminal domain"/>
    <property type="match status" value="1"/>
</dbReference>
<dbReference type="PRINTS" id="PR00344">
    <property type="entry name" value="BCTRLSENSOR"/>
</dbReference>
<comment type="catalytic activity">
    <reaction evidence="1">
        <text>ATP + protein L-histidine = ADP + protein N-phospho-L-histidine.</text>
        <dbReference type="EC" id="2.7.13.3"/>
    </reaction>
</comment>
<keyword evidence="5" id="KW-1185">Reference proteome</keyword>
<dbReference type="Pfam" id="PF02518">
    <property type="entry name" value="HATPase_c"/>
    <property type="match status" value="1"/>
</dbReference>
<dbReference type="CDD" id="cd00082">
    <property type="entry name" value="HisKA"/>
    <property type="match status" value="1"/>
</dbReference>
<dbReference type="PANTHER" id="PTHR43065">
    <property type="entry name" value="SENSOR HISTIDINE KINASE"/>
    <property type="match status" value="1"/>
</dbReference>
<accession>A0A1U9KLS3</accession>
<protein>
    <recommendedName>
        <fullName evidence="2">histidine kinase</fullName>
        <ecNumber evidence="2">2.7.13.3</ecNumber>
    </recommendedName>
</protein>
<keyword evidence="3" id="KW-0597">Phosphoprotein</keyword>
<dbReference type="OrthoDB" id="9796100at2"/>
<dbReference type="STRING" id="320497.A0U93_00875"/>
<dbReference type="RefSeq" id="WP_077805705.1">
    <property type="nucleotide sequence ID" value="NZ_BJXS01000010.1"/>
</dbReference>
<evidence type="ECO:0000256" key="2">
    <source>
        <dbReference type="ARBA" id="ARBA00012438"/>
    </source>
</evidence>
<dbReference type="Gene3D" id="1.10.287.130">
    <property type="match status" value="1"/>
</dbReference>
<evidence type="ECO:0000256" key="3">
    <source>
        <dbReference type="ARBA" id="ARBA00022553"/>
    </source>
</evidence>
<gene>
    <name evidence="4" type="ORF">A0U93_00875</name>
</gene>
<dbReference type="Proteomes" id="UP000188604">
    <property type="component" value="Chromosome"/>
</dbReference>
<reference evidence="4 5" key="1">
    <citation type="submission" date="2016-03" db="EMBL/GenBank/DDBJ databases">
        <title>Acetic acid bacteria sequencing.</title>
        <authorList>
            <person name="Brandt J."/>
            <person name="Jakob F."/>
            <person name="Vogel R.F."/>
        </authorList>
    </citation>
    <scope>NUCLEOTIDE SEQUENCE [LARGE SCALE GENOMIC DNA]</scope>
    <source>
        <strain evidence="4 5">NBRC 101099</strain>
    </source>
</reference>
<evidence type="ECO:0000313" key="4">
    <source>
        <dbReference type="EMBL" id="AQS86742.1"/>
    </source>
</evidence>
<organism evidence="4 5">
    <name type="scientific">Neoasaia chiangmaiensis</name>
    <dbReference type="NCBI Taxonomy" id="320497"/>
    <lineage>
        <taxon>Bacteria</taxon>
        <taxon>Pseudomonadati</taxon>
        <taxon>Pseudomonadota</taxon>
        <taxon>Alphaproteobacteria</taxon>
        <taxon>Acetobacterales</taxon>
        <taxon>Acetobacteraceae</taxon>
        <taxon>Neoasaia</taxon>
    </lineage>
</organism>
<dbReference type="InterPro" id="IPR003594">
    <property type="entry name" value="HATPase_dom"/>
</dbReference>
<evidence type="ECO:0000313" key="5">
    <source>
        <dbReference type="Proteomes" id="UP000188604"/>
    </source>
</evidence>
<dbReference type="InterPro" id="IPR004358">
    <property type="entry name" value="Sig_transdc_His_kin-like_C"/>
</dbReference>
<dbReference type="PROSITE" id="PS50109">
    <property type="entry name" value="HIS_KIN"/>
    <property type="match status" value="1"/>
</dbReference>
<name>A0A1U9KLS3_9PROT</name>
<dbReference type="InterPro" id="IPR036890">
    <property type="entry name" value="HATPase_C_sf"/>
</dbReference>
<dbReference type="EC" id="2.7.13.3" evidence="2"/>
<evidence type="ECO:0000256" key="1">
    <source>
        <dbReference type="ARBA" id="ARBA00000085"/>
    </source>
</evidence>
<dbReference type="SUPFAM" id="SSF47384">
    <property type="entry name" value="Homodimeric domain of signal transducing histidine kinase"/>
    <property type="match status" value="1"/>
</dbReference>
<dbReference type="InterPro" id="IPR036097">
    <property type="entry name" value="HisK_dim/P_sf"/>
</dbReference>
<dbReference type="PANTHER" id="PTHR43065:SF42">
    <property type="entry name" value="TWO-COMPONENT SENSOR PPRA"/>
    <property type="match status" value="1"/>
</dbReference>
<proteinExistence type="predicted"/>